<feature type="chain" id="PRO_5046323135" evidence="7">
    <location>
        <begin position="20"/>
        <end position="523"/>
    </location>
</feature>
<keyword evidence="9" id="KW-1185">Reference proteome</keyword>
<sequence>MTRRTRLRLAAAAIVAALATSGCTQQPLPSVDDGRVRVVTTTGIVADFVQQVGGEHVAVTSLVPEGGDPHSYEPSLRNVRDIVYADIAFTNYLMLEEQRLISAIDANLPASSANIALAEEAVKYAANIIPLVEDASLDTVWLGFRAEGGAEAGVNRSASVELTARGMTGPGNMHAYLTGSFGDIDQYFNSTDGLRGDVEDTVSLPPDAHTHLSWAFSEPGIYELDLGARLRDPQNPQARDVASGTLVFAVGVNPHSVKGREDAVVLDSGHADVTVDLAGNRLHVLRDRDAGKRSDTTGRDYYDLDDVVVSIPNTALHEIPGDPHYRFLGNPGDKVYQLAQAVLGKHVHGEIDPHLWHDVHNAKAYVQIIRDQLIDADPAHAGDYTRNAASYLDELDALDQEIKATIDEIPKANRTLITTHDSFGYFASAYDMDIAGFISPNPAVEASLADRRRLTETIRNLKVPAVFLEPNLATRSNELTQIAETEGIRVCEILSDAFTRDVDSYIELMEFNVRSMRDCLGGA</sequence>
<proteinExistence type="inferred from homology"/>
<evidence type="ECO:0000256" key="6">
    <source>
        <dbReference type="SAM" id="Coils"/>
    </source>
</evidence>
<dbReference type="PROSITE" id="PS51257">
    <property type="entry name" value="PROKAR_LIPOPROTEIN"/>
    <property type="match status" value="1"/>
</dbReference>
<evidence type="ECO:0000313" key="8">
    <source>
        <dbReference type="EMBL" id="MFD2675140.1"/>
    </source>
</evidence>
<organism evidence="8 9">
    <name type="scientific">Gulosibacter bifidus</name>
    <dbReference type="NCBI Taxonomy" id="272239"/>
    <lineage>
        <taxon>Bacteria</taxon>
        <taxon>Bacillati</taxon>
        <taxon>Actinomycetota</taxon>
        <taxon>Actinomycetes</taxon>
        <taxon>Micrococcales</taxon>
        <taxon>Microbacteriaceae</taxon>
        <taxon>Gulosibacter</taxon>
    </lineage>
</organism>
<gene>
    <name evidence="8" type="ORF">ACFSUQ_07525</name>
</gene>
<evidence type="ECO:0000256" key="4">
    <source>
        <dbReference type="ARBA" id="ARBA00022729"/>
    </source>
</evidence>
<dbReference type="PRINTS" id="PR00690">
    <property type="entry name" value="ADHESNFAMILY"/>
</dbReference>
<dbReference type="NCBIfam" id="NF038134">
    <property type="entry name" value="choice_anch_M"/>
    <property type="match status" value="1"/>
</dbReference>
<dbReference type="Gene3D" id="3.40.50.1980">
    <property type="entry name" value="Nitrogenase molybdenum iron protein domain"/>
    <property type="match status" value="3"/>
</dbReference>
<feature type="coiled-coil region" evidence="6">
    <location>
        <begin position="381"/>
        <end position="415"/>
    </location>
</feature>
<evidence type="ECO:0000256" key="3">
    <source>
        <dbReference type="ARBA" id="ARBA00022723"/>
    </source>
</evidence>
<dbReference type="InterPro" id="IPR006128">
    <property type="entry name" value="Lipoprotein_PsaA-like"/>
</dbReference>
<dbReference type="SUPFAM" id="SSF53807">
    <property type="entry name" value="Helical backbone' metal receptor"/>
    <property type="match status" value="1"/>
</dbReference>
<keyword evidence="4 7" id="KW-0732">Signal</keyword>
<comment type="caution">
    <text evidence="8">The sequence shown here is derived from an EMBL/GenBank/DDBJ whole genome shotgun (WGS) entry which is preliminary data.</text>
</comment>
<dbReference type="InterPro" id="IPR006129">
    <property type="entry name" value="AdhesinB"/>
</dbReference>
<dbReference type="InterPro" id="IPR022434">
    <property type="entry name" value="ABC_LPXTG_lipo_actinobac"/>
</dbReference>
<comment type="subcellular location">
    <subcellularLocation>
        <location evidence="1">Cell envelope</location>
    </subcellularLocation>
</comment>
<dbReference type="PANTHER" id="PTHR42953:SF1">
    <property type="entry name" value="METAL-BINDING PROTEIN HI_0362-RELATED"/>
    <property type="match status" value="1"/>
</dbReference>
<accession>A0ABW5RK55</accession>
<name>A0ABW5RK55_9MICO</name>
<dbReference type="InterPro" id="IPR050492">
    <property type="entry name" value="Bact_metal-bind_prot9"/>
</dbReference>
<keyword evidence="3" id="KW-0479">Metal-binding</keyword>
<dbReference type="Proteomes" id="UP001597453">
    <property type="component" value="Unassembled WGS sequence"/>
</dbReference>
<evidence type="ECO:0000256" key="1">
    <source>
        <dbReference type="ARBA" id="ARBA00004196"/>
    </source>
</evidence>
<dbReference type="NCBIfam" id="TIGR03772">
    <property type="entry name" value="anch_rpt_subst"/>
    <property type="match status" value="1"/>
</dbReference>
<dbReference type="InterPro" id="IPR022435">
    <property type="entry name" value="Surface-anchored_actinobac"/>
</dbReference>
<protein>
    <submittedName>
        <fullName evidence="8">Anchored repeat ABC transporter, substrate-binding protein</fullName>
    </submittedName>
</protein>
<evidence type="ECO:0000313" key="9">
    <source>
        <dbReference type="Proteomes" id="UP001597453"/>
    </source>
</evidence>
<feature type="signal peptide" evidence="7">
    <location>
        <begin position="1"/>
        <end position="19"/>
    </location>
</feature>
<dbReference type="PANTHER" id="PTHR42953">
    <property type="entry name" value="HIGH-AFFINITY ZINC UPTAKE SYSTEM PROTEIN ZNUA-RELATED"/>
    <property type="match status" value="1"/>
</dbReference>
<dbReference type="InterPro" id="IPR006127">
    <property type="entry name" value="ZnuA-like"/>
</dbReference>
<dbReference type="Pfam" id="PF01297">
    <property type="entry name" value="ZnuA"/>
    <property type="match status" value="2"/>
</dbReference>
<dbReference type="EMBL" id="JBHUNF010000004">
    <property type="protein sequence ID" value="MFD2675140.1"/>
    <property type="molecule type" value="Genomic_DNA"/>
</dbReference>
<dbReference type="RefSeq" id="WP_066059316.1">
    <property type="nucleotide sequence ID" value="NZ_JBHUNF010000004.1"/>
</dbReference>
<comment type="similarity">
    <text evidence="5">Belongs to the bacterial solute-binding protein 9 family.</text>
</comment>
<reference evidence="9" key="1">
    <citation type="journal article" date="2019" name="Int. J. Syst. Evol. Microbiol.">
        <title>The Global Catalogue of Microorganisms (GCM) 10K type strain sequencing project: providing services to taxonomists for standard genome sequencing and annotation.</title>
        <authorList>
            <consortium name="The Broad Institute Genomics Platform"/>
            <consortium name="The Broad Institute Genome Sequencing Center for Infectious Disease"/>
            <person name="Wu L."/>
            <person name="Ma J."/>
        </authorList>
    </citation>
    <scope>NUCLEOTIDE SEQUENCE [LARGE SCALE GENOMIC DNA]</scope>
    <source>
        <strain evidence="9">TISTR 1511</strain>
    </source>
</reference>
<evidence type="ECO:0000256" key="2">
    <source>
        <dbReference type="ARBA" id="ARBA00022448"/>
    </source>
</evidence>
<dbReference type="PRINTS" id="PR00691">
    <property type="entry name" value="ADHESINB"/>
</dbReference>
<evidence type="ECO:0000256" key="7">
    <source>
        <dbReference type="SAM" id="SignalP"/>
    </source>
</evidence>
<keyword evidence="2 5" id="KW-0813">Transport</keyword>
<keyword evidence="6" id="KW-0175">Coiled coil</keyword>
<dbReference type="NCBIfam" id="TIGR03769">
    <property type="entry name" value="P_ac_wall_RPT"/>
    <property type="match status" value="1"/>
</dbReference>
<evidence type="ECO:0000256" key="5">
    <source>
        <dbReference type="RuleBase" id="RU003512"/>
    </source>
</evidence>